<dbReference type="Proteomes" id="UP001239111">
    <property type="component" value="Chromosome 3"/>
</dbReference>
<organism evidence="1 2">
    <name type="scientific">Eretmocerus hayati</name>
    <dbReference type="NCBI Taxonomy" id="131215"/>
    <lineage>
        <taxon>Eukaryota</taxon>
        <taxon>Metazoa</taxon>
        <taxon>Ecdysozoa</taxon>
        <taxon>Arthropoda</taxon>
        <taxon>Hexapoda</taxon>
        <taxon>Insecta</taxon>
        <taxon>Pterygota</taxon>
        <taxon>Neoptera</taxon>
        <taxon>Endopterygota</taxon>
        <taxon>Hymenoptera</taxon>
        <taxon>Apocrita</taxon>
        <taxon>Proctotrupomorpha</taxon>
        <taxon>Chalcidoidea</taxon>
        <taxon>Aphelinidae</taxon>
        <taxon>Aphelininae</taxon>
        <taxon>Eretmocerus</taxon>
    </lineage>
</organism>
<name>A0ACC2NTP5_9HYME</name>
<reference evidence="1" key="1">
    <citation type="submission" date="2023-04" db="EMBL/GenBank/DDBJ databases">
        <title>A chromosome-level genome assembly of the parasitoid wasp Eretmocerus hayati.</title>
        <authorList>
            <person name="Zhong Y."/>
            <person name="Liu S."/>
            <person name="Liu Y."/>
        </authorList>
    </citation>
    <scope>NUCLEOTIDE SEQUENCE</scope>
    <source>
        <strain evidence="1">ZJU_SS_LIU_2023</strain>
    </source>
</reference>
<sequence>MTNLPRVSPVSRATRQTVGSMFGIVEIFSDAQHQFTHPMGQRFQSLGSGPDLEGLAAAINRPFCIPRRTSTTMGSGPSPALLQLKRANCQRPPPSPQHGPALLVQLRVAPLQQQPCHAEPVQRPLRVESLKAAAAVQPTTDISTSLHRSHRRSEPGFTHR</sequence>
<protein>
    <submittedName>
        <fullName evidence="1">Uncharacterized protein</fullName>
    </submittedName>
</protein>
<proteinExistence type="predicted"/>
<accession>A0ACC2NTP5</accession>
<comment type="caution">
    <text evidence="1">The sequence shown here is derived from an EMBL/GenBank/DDBJ whole genome shotgun (WGS) entry which is preliminary data.</text>
</comment>
<dbReference type="EMBL" id="CM056743">
    <property type="protein sequence ID" value="KAJ8674432.1"/>
    <property type="molecule type" value="Genomic_DNA"/>
</dbReference>
<evidence type="ECO:0000313" key="1">
    <source>
        <dbReference type="EMBL" id="KAJ8674432.1"/>
    </source>
</evidence>
<gene>
    <name evidence="1" type="ORF">QAD02_005694</name>
</gene>
<keyword evidence="2" id="KW-1185">Reference proteome</keyword>
<evidence type="ECO:0000313" key="2">
    <source>
        <dbReference type="Proteomes" id="UP001239111"/>
    </source>
</evidence>